<dbReference type="EMBL" id="BAAAPC010000020">
    <property type="protein sequence ID" value="GAA2009643.1"/>
    <property type="molecule type" value="Genomic_DNA"/>
</dbReference>
<accession>A0ABN2THF3</accession>
<dbReference type="Proteomes" id="UP001501585">
    <property type="component" value="Unassembled WGS sequence"/>
</dbReference>
<gene>
    <name evidence="1" type="ORF">GCM10009799_42010</name>
</gene>
<organism evidence="1 2">
    <name type="scientific">Nocardiopsis rhodophaea</name>
    <dbReference type="NCBI Taxonomy" id="280238"/>
    <lineage>
        <taxon>Bacteria</taxon>
        <taxon>Bacillati</taxon>
        <taxon>Actinomycetota</taxon>
        <taxon>Actinomycetes</taxon>
        <taxon>Streptosporangiales</taxon>
        <taxon>Nocardiopsidaceae</taxon>
        <taxon>Nocardiopsis</taxon>
    </lineage>
</organism>
<protein>
    <submittedName>
        <fullName evidence="1">Uncharacterized protein</fullName>
    </submittedName>
</protein>
<keyword evidence="2" id="KW-1185">Reference proteome</keyword>
<evidence type="ECO:0000313" key="1">
    <source>
        <dbReference type="EMBL" id="GAA2009643.1"/>
    </source>
</evidence>
<reference evidence="1 2" key="1">
    <citation type="journal article" date="2019" name="Int. J. Syst. Evol. Microbiol.">
        <title>The Global Catalogue of Microorganisms (GCM) 10K type strain sequencing project: providing services to taxonomists for standard genome sequencing and annotation.</title>
        <authorList>
            <consortium name="The Broad Institute Genomics Platform"/>
            <consortium name="The Broad Institute Genome Sequencing Center for Infectious Disease"/>
            <person name="Wu L."/>
            <person name="Ma J."/>
        </authorList>
    </citation>
    <scope>NUCLEOTIDE SEQUENCE [LARGE SCALE GENOMIC DNA]</scope>
    <source>
        <strain evidence="1 2">JCM 15313</strain>
    </source>
</reference>
<sequence>MVTFPVSRTRTRELRTVVFSVCHRGSPQDAFYGGVNDRSREPLSFGMDRGDRSPSLAIIFSSVNKHKTIRRPRGHHVLTDFGPARGGSRTPVRLAPRGPLASTAHPRILGSVQACMPS</sequence>
<evidence type="ECO:0000313" key="2">
    <source>
        <dbReference type="Proteomes" id="UP001501585"/>
    </source>
</evidence>
<proteinExistence type="predicted"/>
<name>A0ABN2THF3_9ACTN</name>
<comment type="caution">
    <text evidence="1">The sequence shown here is derived from an EMBL/GenBank/DDBJ whole genome shotgun (WGS) entry which is preliminary data.</text>
</comment>